<proteinExistence type="predicted"/>
<feature type="domain" description="Guanylate cyclase" evidence="1">
    <location>
        <begin position="496"/>
        <end position="634"/>
    </location>
</feature>
<dbReference type="Gene3D" id="3.30.70.1230">
    <property type="entry name" value="Nucleotide cyclase"/>
    <property type="match status" value="1"/>
</dbReference>
<reference evidence="2 3" key="1">
    <citation type="submission" date="2020-08" db="EMBL/GenBank/DDBJ databases">
        <authorList>
            <person name="Newling K."/>
            <person name="Davey J."/>
            <person name="Forrester S."/>
        </authorList>
    </citation>
    <scope>NUCLEOTIDE SEQUENCE [LARGE SCALE GENOMIC DNA]</scope>
    <source>
        <strain evidence="3">Crithidia deanei Carvalho (ATCC PRA-265)</strain>
    </source>
</reference>
<dbReference type="GO" id="GO:0019825">
    <property type="term" value="F:oxygen binding"/>
    <property type="evidence" value="ECO:0007669"/>
    <property type="project" value="InterPro"/>
</dbReference>
<protein>
    <submittedName>
        <fullName evidence="2">Adenylate and Guanylate cyclase catalytic domain containing protein, putative</fullName>
    </submittedName>
</protein>
<dbReference type="GO" id="GO:0020037">
    <property type="term" value="F:heme binding"/>
    <property type="evidence" value="ECO:0007669"/>
    <property type="project" value="InterPro"/>
</dbReference>
<dbReference type="Pfam" id="PF00211">
    <property type="entry name" value="Guanylate_cyc"/>
    <property type="match status" value="1"/>
</dbReference>
<evidence type="ECO:0000313" key="2">
    <source>
        <dbReference type="EMBL" id="CAD2217060.1"/>
    </source>
</evidence>
<dbReference type="SMART" id="SM00044">
    <property type="entry name" value="CYCc"/>
    <property type="match status" value="1"/>
</dbReference>
<dbReference type="InterPro" id="IPR050697">
    <property type="entry name" value="Adenylyl/Guanylyl_Cyclase_3/4"/>
</dbReference>
<dbReference type="EMBL" id="LR877152">
    <property type="protein sequence ID" value="CAD2217060.1"/>
    <property type="molecule type" value="Genomic_DNA"/>
</dbReference>
<dbReference type="SUPFAM" id="SSF55073">
    <property type="entry name" value="Nucleotide cyclase"/>
    <property type="match status" value="1"/>
</dbReference>
<dbReference type="Pfam" id="PF00042">
    <property type="entry name" value="Globin"/>
    <property type="match status" value="1"/>
</dbReference>
<dbReference type="VEuPathDB" id="TriTrypDB:ADEAN_000453800"/>
<evidence type="ECO:0000313" key="3">
    <source>
        <dbReference type="Proteomes" id="UP000515908"/>
    </source>
</evidence>
<dbReference type="AlphaFoldDB" id="A0A7G2CB16"/>
<dbReference type="PANTHER" id="PTHR43081:SF1">
    <property type="entry name" value="ADENYLATE CYCLASE, TERMINAL-DIFFERENTIATION SPECIFIC"/>
    <property type="match status" value="1"/>
</dbReference>
<dbReference type="PANTHER" id="PTHR43081">
    <property type="entry name" value="ADENYLATE CYCLASE, TERMINAL-DIFFERENTIATION SPECIFIC-RELATED"/>
    <property type="match status" value="1"/>
</dbReference>
<dbReference type="InterPro" id="IPR009050">
    <property type="entry name" value="Globin-like_sf"/>
</dbReference>
<keyword evidence="3" id="KW-1185">Reference proteome</keyword>
<dbReference type="GO" id="GO:0035556">
    <property type="term" value="P:intracellular signal transduction"/>
    <property type="evidence" value="ECO:0007669"/>
    <property type="project" value="InterPro"/>
</dbReference>
<accession>A0A7G2CB16</accession>
<dbReference type="InterPro" id="IPR029787">
    <property type="entry name" value="Nucleotide_cyclase"/>
</dbReference>
<dbReference type="PROSITE" id="PS50125">
    <property type="entry name" value="GUANYLATE_CYCLASE_2"/>
    <property type="match status" value="1"/>
</dbReference>
<evidence type="ECO:0000259" key="1">
    <source>
        <dbReference type="PROSITE" id="PS50125"/>
    </source>
</evidence>
<dbReference type="SUPFAM" id="SSF46458">
    <property type="entry name" value="Globin-like"/>
    <property type="match status" value="2"/>
</dbReference>
<organism evidence="2 3">
    <name type="scientific">Angomonas deanei</name>
    <dbReference type="NCBI Taxonomy" id="59799"/>
    <lineage>
        <taxon>Eukaryota</taxon>
        <taxon>Discoba</taxon>
        <taxon>Euglenozoa</taxon>
        <taxon>Kinetoplastea</taxon>
        <taxon>Metakinetoplastina</taxon>
        <taxon>Trypanosomatida</taxon>
        <taxon>Trypanosomatidae</taxon>
        <taxon>Strigomonadinae</taxon>
        <taxon>Angomonas</taxon>
    </lineage>
</organism>
<sequence length="725" mass="82221">MESPSQRPLEQSFHTSISCALGQSNILSLDDSSSDLSDASSLECRLKGGQQLLLDGVSPYNEGVILTLAIPPTPDKANLTKYAETFRQRIQETRKKSVMFVNTPENEAINAASDERMKFLVNLKSMTESLQGERRVYEEEMAGSMANGSTMSTHSGFSQNSACHYARLNEEELNTIKEFIDEAQKMSAIIRKQYFRDSASAAWSHLLTSPNGGEFCSTLYEKLCQNLTYIPDYIRNLKDEERVIDHYINVITKTLELYENPHVMIDELPKIAARHRGFGVSSDAFFVMRNIFMELLPEYMDPKVYEQSKKDWLKFWRLVLDLMVSGSNSEEGERYHAMFEKNNQKVLLATLKTIGEKQEEGKPHVITKMLQNAAKDDPKYEKFVTNFTKFRNAKRMYDSFTDIASKQMMIEEMQLYMNELGARHITYQVPTDMILNIVPYMLDSCRECLGEQWTPSVDVIMKRFYSYLAHGLTEGMDSGKNKGENRRAPDGSSPFCILFTDVESSTDLWQKNPTVMAEAVKEHHRIIRTIIAQNEAYEVKTAGDSFIIAARDILVGLKVAIAIQLELMRQAPITPGFKMLDNVQGGGDEAAWNPSTLRVRIGIEHCTSATATYDTVHKRYDYYGPSINQCARIETAAAGGQILMSRESFRALKAIKEFHNEPCPALLRSLDESEKEDERGLDEFVAMRDVGKLKLKGIKKPVRLASLVPLCLAGREFKIFDEVDV</sequence>
<dbReference type="InterPro" id="IPR001054">
    <property type="entry name" value="A/G_cyclase"/>
</dbReference>
<name>A0A7G2CB16_9TRYP</name>
<dbReference type="InterPro" id="IPR044399">
    <property type="entry name" value="Mb-like_M"/>
</dbReference>
<dbReference type="Gene3D" id="1.10.490.10">
    <property type="entry name" value="Globins"/>
    <property type="match status" value="2"/>
</dbReference>
<dbReference type="CDD" id="cd07302">
    <property type="entry name" value="CHD"/>
    <property type="match status" value="1"/>
</dbReference>
<dbReference type="InterPro" id="IPR000971">
    <property type="entry name" value="Globin"/>
</dbReference>
<gene>
    <name evidence="2" type="ORF">ADEAN_000453800</name>
</gene>
<dbReference type="Proteomes" id="UP000515908">
    <property type="component" value="Chromosome 08"/>
</dbReference>
<dbReference type="GO" id="GO:0009190">
    <property type="term" value="P:cyclic nucleotide biosynthetic process"/>
    <property type="evidence" value="ECO:0007669"/>
    <property type="project" value="InterPro"/>
</dbReference>
<dbReference type="InterPro" id="IPR012292">
    <property type="entry name" value="Globin/Proto"/>
</dbReference>
<dbReference type="CDD" id="cd01040">
    <property type="entry name" value="Mb-like"/>
    <property type="match status" value="2"/>
</dbReference>